<evidence type="ECO:0000256" key="5">
    <source>
        <dbReference type="ARBA" id="ARBA00022989"/>
    </source>
</evidence>
<dbReference type="GeneID" id="56079624"/>
<comment type="subcellular location">
    <subcellularLocation>
        <location evidence="1">Cell membrane</location>
        <topology evidence="1">Multi-pass membrane protein</topology>
    </subcellularLocation>
</comment>
<dbReference type="PANTHER" id="PTHR39087:SF2">
    <property type="entry name" value="UPF0104 MEMBRANE PROTEIN MJ1595"/>
    <property type="match status" value="1"/>
</dbReference>
<dbReference type="OrthoDB" id="242348at2157"/>
<dbReference type="Proteomes" id="UP000509667">
    <property type="component" value="Chromosome"/>
</dbReference>
<evidence type="ECO:0000313" key="9">
    <source>
        <dbReference type="Proteomes" id="UP000509667"/>
    </source>
</evidence>
<dbReference type="RefSeq" id="WP_179908787.1">
    <property type="nucleotide sequence ID" value="NZ_CP058910.1"/>
</dbReference>
<organism evidence="8 9">
    <name type="scientific">Halosimplex rubrum</name>
    <dbReference type="NCBI Taxonomy" id="869889"/>
    <lineage>
        <taxon>Archaea</taxon>
        <taxon>Methanobacteriati</taxon>
        <taxon>Methanobacteriota</taxon>
        <taxon>Stenosarchaea group</taxon>
        <taxon>Halobacteria</taxon>
        <taxon>Halobacteriales</taxon>
        <taxon>Haloarculaceae</taxon>
        <taxon>Halosimplex</taxon>
    </lineage>
</organism>
<dbReference type="PANTHER" id="PTHR39087">
    <property type="entry name" value="UPF0104 MEMBRANE PROTEIN MJ1595"/>
    <property type="match status" value="1"/>
</dbReference>
<dbReference type="EMBL" id="CP058910">
    <property type="protein sequence ID" value="QLH78909.1"/>
    <property type="molecule type" value="Genomic_DNA"/>
</dbReference>
<evidence type="ECO:0000256" key="4">
    <source>
        <dbReference type="ARBA" id="ARBA00022692"/>
    </source>
</evidence>
<reference evidence="8 9" key="1">
    <citation type="submission" date="2020-07" db="EMBL/GenBank/DDBJ databases">
        <title>Halosimplex pelagicum sp. nov. and Halosimplex rubrum sp. nov., isolated from salted brown alga Laminaria, and emended description of the genus Halosimplex.</title>
        <authorList>
            <person name="Cui H."/>
        </authorList>
    </citation>
    <scope>NUCLEOTIDE SEQUENCE [LARGE SCALE GENOMIC DNA]</scope>
    <source>
        <strain evidence="8 9">R27</strain>
    </source>
</reference>
<feature type="transmembrane region" description="Helical" evidence="7">
    <location>
        <begin position="268"/>
        <end position="286"/>
    </location>
</feature>
<name>A0A7D5T778_9EURY</name>
<feature type="transmembrane region" description="Helical" evidence="7">
    <location>
        <begin position="157"/>
        <end position="179"/>
    </location>
</feature>
<proteinExistence type="inferred from homology"/>
<evidence type="ECO:0000256" key="1">
    <source>
        <dbReference type="ARBA" id="ARBA00004651"/>
    </source>
</evidence>
<sequence length="352" mass="36061">MSDGDADGRSWRRRALSALQWVVALGAFWYVARGVDWSTTASELATLDAVVIVAVLAITAAEFGSRFAMWHALLGGLGPTDLRTTASVDLVIKFVNHVVPSKASGHSVAPLVVRHYTGADWAEAVSVSGLNTGLYAALYGLVALAGLGLFAPRLGGGWLVVIALSTGVYLAAGALVLLAGRRMDAAGRLASRLSGLLGRVPRVGDRLAGVAGALPSFTADSASVFRRLSVTPSVVGPYALGWAGTLMVFPALRVWVLLTALGGTFEPAVALPVVLVTAYSVTVLPLTPGGVGVAEASATAVLVALGVAPTLAPVVVLLDRTFGVYLPAVLGWPPAANLDFAELFARGEGGEG</sequence>
<evidence type="ECO:0000256" key="3">
    <source>
        <dbReference type="ARBA" id="ARBA00022475"/>
    </source>
</evidence>
<dbReference type="AlphaFoldDB" id="A0A7D5T778"/>
<evidence type="ECO:0000256" key="2">
    <source>
        <dbReference type="ARBA" id="ARBA00011061"/>
    </source>
</evidence>
<feature type="transmembrane region" description="Helical" evidence="7">
    <location>
        <begin position="44"/>
        <end position="64"/>
    </location>
</feature>
<protein>
    <submittedName>
        <fullName evidence="8">Flippase-like domain-containing protein</fullName>
    </submittedName>
</protein>
<keyword evidence="6 7" id="KW-0472">Membrane</keyword>
<keyword evidence="3" id="KW-1003">Cell membrane</keyword>
<dbReference type="KEGG" id="hrr:HZS55_17135"/>
<gene>
    <name evidence="8" type="ORF">HZS55_17135</name>
</gene>
<feature type="transmembrane region" description="Helical" evidence="7">
    <location>
        <begin position="298"/>
        <end position="318"/>
    </location>
</feature>
<keyword evidence="4 7" id="KW-0812">Transmembrane</keyword>
<dbReference type="NCBIfam" id="TIGR00374">
    <property type="entry name" value="flippase-like domain"/>
    <property type="match status" value="1"/>
</dbReference>
<feature type="transmembrane region" description="Helical" evidence="7">
    <location>
        <begin position="15"/>
        <end position="32"/>
    </location>
</feature>
<accession>A0A7D5T778</accession>
<evidence type="ECO:0000256" key="6">
    <source>
        <dbReference type="ARBA" id="ARBA00023136"/>
    </source>
</evidence>
<evidence type="ECO:0000256" key="7">
    <source>
        <dbReference type="SAM" id="Phobius"/>
    </source>
</evidence>
<dbReference type="InterPro" id="IPR022791">
    <property type="entry name" value="L-PG_synthase/AglD"/>
</dbReference>
<comment type="similarity">
    <text evidence="2">Belongs to the UPF0104 family.</text>
</comment>
<dbReference type="Pfam" id="PF03706">
    <property type="entry name" value="LPG_synthase_TM"/>
    <property type="match status" value="1"/>
</dbReference>
<keyword evidence="5 7" id="KW-1133">Transmembrane helix</keyword>
<dbReference type="GO" id="GO:0005886">
    <property type="term" value="C:plasma membrane"/>
    <property type="evidence" value="ECO:0007669"/>
    <property type="project" value="UniProtKB-SubCell"/>
</dbReference>
<feature type="transmembrane region" description="Helical" evidence="7">
    <location>
        <begin position="133"/>
        <end position="151"/>
    </location>
</feature>
<evidence type="ECO:0000313" key="8">
    <source>
        <dbReference type="EMBL" id="QLH78909.1"/>
    </source>
</evidence>
<keyword evidence="9" id="KW-1185">Reference proteome</keyword>
<feature type="transmembrane region" description="Helical" evidence="7">
    <location>
        <begin position="235"/>
        <end position="256"/>
    </location>
</feature>